<evidence type="ECO:0000313" key="3">
    <source>
        <dbReference type="EMBL" id="CAJ1945916.1"/>
    </source>
</evidence>
<reference evidence="3" key="1">
    <citation type="submission" date="2023-08" db="EMBL/GenBank/DDBJ databases">
        <authorList>
            <person name="Audoor S."/>
            <person name="Bilcke G."/>
        </authorList>
    </citation>
    <scope>NUCLEOTIDE SEQUENCE</scope>
</reference>
<name>A0AAD2D0W9_9STRA</name>
<feature type="compositionally biased region" description="Acidic residues" evidence="1">
    <location>
        <begin position="106"/>
        <end position="115"/>
    </location>
</feature>
<feature type="chain" id="PRO_5042017179" evidence="2">
    <location>
        <begin position="20"/>
        <end position="485"/>
    </location>
</feature>
<accession>A0AAD2D0W9</accession>
<dbReference type="Proteomes" id="UP001295423">
    <property type="component" value="Unassembled WGS sequence"/>
</dbReference>
<comment type="caution">
    <text evidence="3">The sequence shown here is derived from an EMBL/GenBank/DDBJ whole genome shotgun (WGS) entry which is preliminary data.</text>
</comment>
<sequence>MKIQSSTILVLAFAASANATSLRSANANPFQELEGLEQYSCTMEGAGGQDQCDAAKDESGETCVWCSVGSFGACLSADQAALIEDKIPGLTCDDDQNDDDAKTDDAAADDDDGSTPDDYWKCLKDGSESEDACDSLGCTWCKSKAGFGICLDEAAAKMASDSAWLDCKATTMDTLDLMDLNEIVQSKKQEQAEDEQEQEDVQMPGDPACIMATLQQDESICTSTVDSSGNPCSWCNIDNVNVCLDDTLATMAQQYGGSCGDDVTQVEDPADTTCIVASLEQDETACTATMDADGRACEWCMVAQAQICLNADQAQMAEQFGGSCGDSSFVQQEEQDQEEEEEELKDPTDTACLMATLEQDEYTCTSTQDAEGNACSWCAISNFDLCLNADQATLAQQLGGACGEDIVAIQEEEEEELEDPADTTCIVASLEQDETACTGTMDADGRACEWCMVAQAQICLNADQATLAEEFGGSCGDDSKTMAME</sequence>
<dbReference type="AlphaFoldDB" id="A0AAD2D0W9"/>
<feature type="signal peptide" evidence="2">
    <location>
        <begin position="1"/>
        <end position="19"/>
    </location>
</feature>
<evidence type="ECO:0000256" key="1">
    <source>
        <dbReference type="SAM" id="MobiDB-lite"/>
    </source>
</evidence>
<organism evidence="3 4">
    <name type="scientific">Cylindrotheca closterium</name>
    <dbReference type="NCBI Taxonomy" id="2856"/>
    <lineage>
        <taxon>Eukaryota</taxon>
        <taxon>Sar</taxon>
        <taxon>Stramenopiles</taxon>
        <taxon>Ochrophyta</taxon>
        <taxon>Bacillariophyta</taxon>
        <taxon>Bacillariophyceae</taxon>
        <taxon>Bacillariophycidae</taxon>
        <taxon>Bacillariales</taxon>
        <taxon>Bacillariaceae</taxon>
        <taxon>Cylindrotheca</taxon>
    </lineage>
</organism>
<evidence type="ECO:0000313" key="4">
    <source>
        <dbReference type="Proteomes" id="UP001295423"/>
    </source>
</evidence>
<keyword evidence="2" id="KW-0732">Signal</keyword>
<feature type="region of interest" description="Disordered" evidence="1">
    <location>
        <begin position="325"/>
        <end position="347"/>
    </location>
</feature>
<feature type="compositionally biased region" description="Acidic residues" evidence="1">
    <location>
        <begin position="333"/>
        <end position="344"/>
    </location>
</feature>
<protein>
    <submittedName>
        <fullName evidence="3">Uncharacterized protein</fullName>
    </submittedName>
</protein>
<gene>
    <name evidence="3" type="ORF">CYCCA115_LOCUS10058</name>
</gene>
<evidence type="ECO:0000256" key="2">
    <source>
        <dbReference type="SAM" id="SignalP"/>
    </source>
</evidence>
<feature type="region of interest" description="Disordered" evidence="1">
    <location>
        <begin position="93"/>
        <end position="115"/>
    </location>
</feature>
<proteinExistence type="predicted"/>
<keyword evidence="4" id="KW-1185">Reference proteome</keyword>
<dbReference type="EMBL" id="CAKOGP040001557">
    <property type="protein sequence ID" value="CAJ1945916.1"/>
    <property type="molecule type" value="Genomic_DNA"/>
</dbReference>